<comment type="caution">
    <text evidence="1">The sequence shown here is derived from an EMBL/GenBank/DDBJ whole genome shotgun (WGS) entry which is preliminary data.</text>
</comment>
<proteinExistence type="predicted"/>
<accession>A0A166RY83</accession>
<evidence type="ECO:0000313" key="2">
    <source>
        <dbReference type="Proteomes" id="UP000076552"/>
    </source>
</evidence>
<sequence>MNFHACGHCCRCASDDFVQRRNKALVSRARSPNGRRCDARGRPCGGGQRHVHCWASKPRVRRQALSGACFCVASTKPDGRLEASGVFAPTHAEPRKAPYLEDL</sequence>
<dbReference type="EMBL" id="LFIV01000098">
    <property type="protein sequence ID" value="KZL69941.1"/>
    <property type="molecule type" value="Genomic_DNA"/>
</dbReference>
<gene>
    <name evidence="1" type="ORF">CT0861_07762</name>
</gene>
<name>A0A166RY83_9PEZI</name>
<organism evidence="1 2">
    <name type="scientific">Colletotrichum tofieldiae</name>
    <dbReference type="NCBI Taxonomy" id="708197"/>
    <lineage>
        <taxon>Eukaryota</taxon>
        <taxon>Fungi</taxon>
        <taxon>Dikarya</taxon>
        <taxon>Ascomycota</taxon>
        <taxon>Pezizomycotina</taxon>
        <taxon>Sordariomycetes</taxon>
        <taxon>Hypocreomycetidae</taxon>
        <taxon>Glomerellales</taxon>
        <taxon>Glomerellaceae</taxon>
        <taxon>Colletotrichum</taxon>
        <taxon>Colletotrichum spaethianum species complex</taxon>
    </lineage>
</organism>
<reference evidence="1 2" key="1">
    <citation type="submission" date="2015-06" db="EMBL/GenBank/DDBJ databases">
        <title>Survival trade-offs in plant roots during colonization by closely related pathogenic and mutualistic fungi.</title>
        <authorList>
            <person name="Hacquard S."/>
            <person name="Kracher B."/>
            <person name="Hiruma K."/>
            <person name="Weinman A."/>
            <person name="Muench P."/>
            <person name="Garrido Oter R."/>
            <person name="Ver Loren van Themaat E."/>
            <person name="Dallerey J.-F."/>
            <person name="Damm U."/>
            <person name="Henrissat B."/>
            <person name="Lespinet O."/>
            <person name="Thon M."/>
            <person name="Kemen E."/>
            <person name="McHardy A.C."/>
            <person name="Schulze-Lefert P."/>
            <person name="O'Connell R.J."/>
        </authorList>
    </citation>
    <scope>NUCLEOTIDE SEQUENCE [LARGE SCALE GENOMIC DNA]</scope>
    <source>
        <strain evidence="1 2">0861</strain>
    </source>
</reference>
<evidence type="ECO:0000313" key="1">
    <source>
        <dbReference type="EMBL" id="KZL69941.1"/>
    </source>
</evidence>
<dbReference type="AlphaFoldDB" id="A0A166RY83"/>
<feature type="non-terminal residue" evidence="1">
    <location>
        <position position="103"/>
    </location>
</feature>
<protein>
    <submittedName>
        <fullName evidence="1">Uncharacterized protein</fullName>
    </submittedName>
</protein>
<keyword evidence="2" id="KW-1185">Reference proteome</keyword>
<dbReference type="Proteomes" id="UP000076552">
    <property type="component" value="Unassembled WGS sequence"/>
</dbReference>